<keyword evidence="3" id="KW-1185">Reference proteome</keyword>
<reference evidence="2 3" key="1">
    <citation type="submission" date="2020-04" db="EMBL/GenBank/DDBJ databases">
        <authorList>
            <person name="Hitch T.C.A."/>
            <person name="Wylensek D."/>
            <person name="Clavel T."/>
        </authorList>
    </citation>
    <scope>NUCLEOTIDE SEQUENCE [LARGE SCALE GENOMIC DNA]</scope>
    <source>
        <strain evidence="2 3">PG-130-P53-12</strain>
    </source>
</reference>
<accession>A0A848B456</accession>
<protein>
    <submittedName>
        <fullName evidence="2">Transposase</fullName>
    </submittedName>
</protein>
<dbReference type="Pfam" id="PF01610">
    <property type="entry name" value="DDE_Tnp_ISL3"/>
    <property type="match status" value="1"/>
</dbReference>
<dbReference type="AlphaFoldDB" id="A0A848B456"/>
<sequence>MDSHSILKEKLRLSNAVLEATNRKIKRSVSMAYGFRNIDNMIDMMMLRH</sequence>
<evidence type="ECO:0000313" key="3">
    <source>
        <dbReference type="Proteomes" id="UP000543804"/>
    </source>
</evidence>
<evidence type="ECO:0000259" key="1">
    <source>
        <dbReference type="Pfam" id="PF01610"/>
    </source>
</evidence>
<comment type="caution">
    <text evidence="2">The sequence shown here is derived from an EMBL/GenBank/DDBJ whole genome shotgun (WGS) entry which is preliminary data.</text>
</comment>
<dbReference type="EMBL" id="JABAFA010000017">
    <property type="protein sequence ID" value="NMD99029.1"/>
    <property type="molecule type" value="Genomic_DNA"/>
</dbReference>
<dbReference type="Proteomes" id="UP000543804">
    <property type="component" value="Unassembled WGS sequence"/>
</dbReference>
<organism evidence="2 3">
    <name type="scientific">Selenomonas bovis</name>
    <dbReference type="NCBI Taxonomy" id="416586"/>
    <lineage>
        <taxon>Bacteria</taxon>
        <taxon>Bacillati</taxon>
        <taxon>Bacillota</taxon>
        <taxon>Negativicutes</taxon>
        <taxon>Selenomonadales</taxon>
        <taxon>Selenomonadaceae</taxon>
        <taxon>Selenomonas</taxon>
    </lineage>
</organism>
<evidence type="ECO:0000313" key="2">
    <source>
        <dbReference type="EMBL" id="NMD99029.1"/>
    </source>
</evidence>
<dbReference type="InterPro" id="IPR002560">
    <property type="entry name" value="Transposase_DDE"/>
</dbReference>
<proteinExistence type="predicted"/>
<feature type="domain" description="Transposase IS204/IS1001/IS1096/IS1165 DDE" evidence="1">
    <location>
        <begin position="12"/>
        <end position="42"/>
    </location>
</feature>
<gene>
    <name evidence="2" type="ORF">HF878_05980</name>
</gene>
<name>A0A848B456_9FIRM</name>